<name>A0A3A6TXL2_9GAMM</name>
<dbReference type="OrthoDB" id="5289311at2"/>
<gene>
    <name evidence="1" type="ORF">D5R81_01745</name>
</gene>
<comment type="caution">
    <text evidence="1">The sequence shown here is derived from an EMBL/GenBank/DDBJ whole genome shotgun (WGS) entry which is preliminary data.</text>
</comment>
<evidence type="ECO:0000313" key="1">
    <source>
        <dbReference type="EMBL" id="RJY19222.1"/>
    </source>
</evidence>
<dbReference type="Proteomes" id="UP000273022">
    <property type="component" value="Unassembled WGS sequence"/>
</dbReference>
<dbReference type="InterPro" id="IPR018166">
    <property type="entry name" value="S-AdoMet_deCO2ase_CS"/>
</dbReference>
<dbReference type="GO" id="GO:0008295">
    <property type="term" value="P:spermidine biosynthetic process"/>
    <property type="evidence" value="ECO:0007669"/>
    <property type="project" value="InterPro"/>
</dbReference>
<dbReference type="PROSITE" id="PS01336">
    <property type="entry name" value="ADOMETDC"/>
    <property type="match status" value="1"/>
</dbReference>
<reference evidence="1 2" key="1">
    <citation type="submission" date="2018-09" db="EMBL/GenBank/DDBJ databases">
        <title>Phylogeny of the Shewanellaceae, and recommendation for two new genera, Pseudoshewanella and Parashewanella.</title>
        <authorList>
            <person name="Wang G."/>
        </authorList>
    </citation>
    <scope>NUCLEOTIDE SEQUENCE [LARGE SCALE GENOMIC DNA]</scope>
    <source>
        <strain evidence="1 2">KCTC 22492</strain>
    </source>
</reference>
<proteinExistence type="predicted"/>
<dbReference type="PANTHER" id="PTHR11570:SF0">
    <property type="entry name" value="S-ADENOSYLMETHIONINE DECARBOXYLASE PROENZYME"/>
    <property type="match status" value="1"/>
</dbReference>
<dbReference type="PANTHER" id="PTHR11570">
    <property type="entry name" value="S-ADENOSYLMETHIONINE DECARBOXYLASE"/>
    <property type="match status" value="1"/>
</dbReference>
<dbReference type="SUPFAM" id="SSF56276">
    <property type="entry name" value="S-adenosylmethionine decarboxylase"/>
    <property type="match status" value="1"/>
</dbReference>
<keyword evidence="2" id="KW-1185">Reference proteome</keyword>
<accession>A0A3A6TXL2</accession>
<dbReference type="Pfam" id="PF01536">
    <property type="entry name" value="SAM_decarbox"/>
    <property type="match status" value="1"/>
</dbReference>
<sequence length="310" mass="35762">MFYEASEKKVEIIVSQNSDSLRDYSVSFWKHIVEQANAEVLSVTTNECCDAYILSESSLFVWEDRFLMLTCGNTELINSVMTFIDEIGHELIEFVRYQRKNEHRAHLQVTTFNADVEKLKSQLSGEAFLIGDAGGHHHYLFTTEKKTPEYKKPACTELLMYQISGEFSDYLRRSCQTKENIRNFLDLSTDFAEFIIDDHKFDPVGYSINGIKGEKYFTVHITPQEPNSYVSFETNIDLIQSSNHILQKLIMLFNPKTWDVIGFNSTHNLPVSFESDKNTNSYDLTVLSGDDVSFKYHQFPACQKITVELI</sequence>
<dbReference type="EMBL" id="QYYH01000006">
    <property type="protein sequence ID" value="RJY19222.1"/>
    <property type="molecule type" value="Genomic_DNA"/>
</dbReference>
<dbReference type="AlphaFoldDB" id="A0A3A6TXL2"/>
<dbReference type="Gene3D" id="3.60.90.10">
    <property type="entry name" value="S-adenosylmethionine decarboxylase"/>
    <property type="match status" value="1"/>
</dbReference>
<dbReference type="GO" id="GO:0004014">
    <property type="term" value="F:adenosylmethionine decarboxylase activity"/>
    <property type="evidence" value="ECO:0007669"/>
    <property type="project" value="InterPro"/>
</dbReference>
<organism evidence="1 2">
    <name type="scientific">Parashewanella spongiae</name>
    <dbReference type="NCBI Taxonomy" id="342950"/>
    <lineage>
        <taxon>Bacteria</taxon>
        <taxon>Pseudomonadati</taxon>
        <taxon>Pseudomonadota</taxon>
        <taxon>Gammaproteobacteria</taxon>
        <taxon>Alteromonadales</taxon>
        <taxon>Shewanellaceae</taxon>
        <taxon>Parashewanella</taxon>
    </lineage>
</organism>
<dbReference type="InterPro" id="IPR048283">
    <property type="entry name" value="AdoMetDC-like"/>
</dbReference>
<protein>
    <submittedName>
        <fullName evidence="1">Adenosylmethionine decarboxylase</fullName>
    </submittedName>
</protein>
<dbReference type="RefSeq" id="WP_121851939.1">
    <property type="nucleotide sequence ID" value="NZ_CP037952.1"/>
</dbReference>
<evidence type="ECO:0000313" key="2">
    <source>
        <dbReference type="Proteomes" id="UP000273022"/>
    </source>
</evidence>
<dbReference type="InterPro" id="IPR016067">
    <property type="entry name" value="S-AdoMet_deCO2ase_core"/>
</dbReference>